<accession>A0A375EB44</accession>
<reference evidence="1" key="1">
    <citation type="submission" date="2018-01" db="EMBL/GenBank/DDBJ databases">
        <authorList>
            <person name="Clerissi C."/>
        </authorList>
    </citation>
    <scope>NUCLEOTIDE SEQUENCE</scope>
    <source>
        <strain evidence="1">Cupriavidus taiwanensis STM 8556</strain>
    </source>
</reference>
<proteinExistence type="predicted"/>
<name>A0A375EB44_9BURK</name>
<organism evidence="1">
    <name type="scientific">Cupriavidus taiwanensis</name>
    <dbReference type="NCBI Taxonomy" id="164546"/>
    <lineage>
        <taxon>Bacteria</taxon>
        <taxon>Pseudomonadati</taxon>
        <taxon>Pseudomonadota</taxon>
        <taxon>Betaproteobacteria</taxon>
        <taxon>Burkholderiales</taxon>
        <taxon>Burkholderiaceae</taxon>
        <taxon>Cupriavidus</taxon>
    </lineage>
</organism>
<dbReference type="AlphaFoldDB" id="A0A375EB44"/>
<comment type="caution">
    <text evidence="1">The sequence shown here is derived from an EMBL/GenBank/DDBJ whole genome shotgun (WGS) entry which is preliminary data.</text>
</comment>
<evidence type="ECO:0000313" key="1">
    <source>
        <dbReference type="EMBL" id="SOZ71579.1"/>
    </source>
</evidence>
<sequence>MFYNLAGCPLKPRGTGSLTERLATIDDTGRRDMQRPPVQNLLGRIHDIEEHDRMTIWLHQRQLCRARRP</sequence>
<dbReference type="Proteomes" id="UP000256952">
    <property type="component" value="Chromosome CBM2613_b"/>
</dbReference>
<dbReference type="EMBL" id="OFTH01000043">
    <property type="protein sequence ID" value="SOZ71579.1"/>
    <property type="molecule type" value="Genomic_DNA"/>
</dbReference>
<protein>
    <submittedName>
        <fullName evidence="1">Uncharacterized protein</fullName>
    </submittedName>
</protein>
<gene>
    <name evidence="1" type="ORF">CBM2613_B180054</name>
</gene>